<organism evidence="1">
    <name type="scientific">marine sediment metagenome</name>
    <dbReference type="NCBI Taxonomy" id="412755"/>
    <lineage>
        <taxon>unclassified sequences</taxon>
        <taxon>metagenomes</taxon>
        <taxon>ecological metagenomes</taxon>
    </lineage>
</organism>
<dbReference type="AlphaFoldDB" id="A0A0F9GIH9"/>
<dbReference type="EMBL" id="LAZR01017874">
    <property type="protein sequence ID" value="KKL98608.1"/>
    <property type="molecule type" value="Genomic_DNA"/>
</dbReference>
<evidence type="ECO:0000313" key="1">
    <source>
        <dbReference type="EMBL" id="KKL98608.1"/>
    </source>
</evidence>
<name>A0A0F9GIH9_9ZZZZ</name>
<gene>
    <name evidence="1" type="ORF">LCGC14_1822680</name>
</gene>
<proteinExistence type="predicted"/>
<comment type="caution">
    <text evidence="1">The sequence shown here is derived from an EMBL/GenBank/DDBJ whole genome shotgun (WGS) entry which is preliminary data.</text>
</comment>
<feature type="non-terminal residue" evidence="1">
    <location>
        <position position="71"/>
    </location>
</feature>
<sequence length="71" mass="8174">MLIKMGVYIDRVSRGCRRAFVIIDTVFERYGEEAVITSTDEGNHSPSSLHYDRQDYGAVDIRKPKKKRGKI</sequence>
<accession>A0A0F9GIH9</accession>
<reference evidence="1" key="1">
    <citation type="journal article" date="2015" name="Nature">
        <title>Complex archaea that bridge the gap between prokaryotes and eukaryotes.</title>
        <authorList>
            <person name="Spang A."/>
            <person name="Saw J.H."/>
            <person name="Jorgensen S.L."/>
            <person name="Zaremba-Niedzwiedzka K."/>
            <person name="Martijn J."/>
            <person name="Lind A.E."/>
            <person name="van Eijk R."/>
            <person name="Schleper C."/>
            <person name="Guy L."/>
            <person name="Ettema T.J."/>
        </authorList>
    </citation>
    <scope>NUCLEOTIDE SEQUENCE</scope>
</reference>
<protein>
    <submittedName>
        <fullName evidence="1">Uncharacterized protein</fullName>
    </submittedName>
</protein>